<protein>
    <submittedName>
        <fullName evidence="1">Uncharacterized protein</fullName>
    </submittedName>
</protein>
<keyword evidence="2" id="KW-1185">Reference proteome</keyword>
<dbReference type="RefSeq" id="WP_148127539.1">
    <property type="nucleotide sequence ID" value="NZ_LJAM02000208.1"/>
</dbReference>
<evidence type="ECO:0000313" key="2">
    <source>
        <dbReference type="Proteomes" id="UP000244334"/>
    </source>
</evidence>
<dbReference type="AlphaFoldDB" id="A0A328TTC0"/>
<dbReference type="EMBL" id="LJAM02000208">
    <property type="protein sequence ID" value="RAP71066.1"/>
    <property type="molecule type" value="Genomic_DNA"/>
</dbReference>
<sequence length="63" mass="7315">MLIVLLTTYWQQSGFEAQWKLETHFDMTDRPIPRRVPPLYLSADVARGHGMWCDHSAVLSLPM</sequence>
<organism evidence="1 2">
    <name type="scientific">Candidatus Erwinia dacicola</name>
    <dbReference type="NCBI Taxonomy" id="252393"/>
    <lineage>
        <taxon>Bacteria</taxon>
        <taxon>Pseudomonadati</taxon>
        <taxon>Pseudomonadota</taxon>
        <taxon>Gammaproteobacteria</taxon>
        <taxon>Enterobacterales</taxon>
        <taxon>Erwiniaceae</taxon>
        <taxon>Erwinia</taxon>
    </lineage>
</organism>
<accession>A0A328TTC0</accession>
<proteinExistence type="predicted"/>
<gene>
    <name evidence="1" type="ORF">ACZ87_02129</name>
</gene>
<evidence type="ECO:0000313" key="1">
    <source>
        <dbReference type="EMBL" id="RAP71066.1"/>
    </source>
</evidence>
<comment type="caution">
    <text evidence="1">The sequence shown here is derived from an EMBL/GenBank/DDBJ whole genome shotgun (WGS) entry which is preliminary data.</text>
</comment>
<reference evidence="1" key="1">
    <citation type="submission" date="2018-04" db="EMBL/GenBank/DDBJ databases">
        <title>Genomes of the Obligate Erwinia dacicola and Facultative Enterobacter sp. OLF Endosymbionts of the Olive Fruit fly, Bactrocera oleae.</title>
        <authorList>
            <person name="Estes A.M."/>
            <person name="Hearn D.J."/>
            <person name="Agarwal S."/>
            <person name="Pierson E.A."/>
            <person name="Dunning-Hotopp J.C."/>
        </authorList>
    </citation>
    <scope>NUCLEOTIDE SEQUENCE [LARGE SCALE GENOMIC DNA]</scope>
    <source>
        <strain evidence="1">Oroville</strain>
    </source>
</reference>
<name>A0A328TTC0_9GAMM</name>
<dbReference type="Proteomes" id="UP000244334">
    <property type="component" value="Unassembled WGS sequence"/>
</dbReference>